<dbReference type="InterPro" id="IPR038920">
    <property type="entry name" value="At3g05675-like"/>
</dbReference>
<proteinExistence type="predicted"/>
<evidence type="ECO:0000256" key="3">
    <source>
        <dbReference type="ARBA" id="ARBA00022786"/>
    </source>
</evidence>
<feature type="compositionally biased region" description="Low complexity" evidence="4">
    <location>
        <begin position="34"/>
        <end position="65"/>
    </location>
</feature>
<comment type="function">
    <text evidence="1">May act as a substrate-specific adapter of an E3 ubiquitin-protein ligase complex (CUL3-RBX1-BTB) which mediates the ubiquitination and subsequent proteasomal degradation of target proteins.</text>
</comment>
<dbReference type="Proteomes" id="UP001140949">
    <property type="component" value="Unassembled WGS sequence"/>
</dbReference>
<gene>
    <name evidence="6" type="ORF">M6B38_172485</name>
</gene>
<organism evidence="6 7">
    <name type="scientific">Iris pallida</name>
    <name type="common">Sweet iris</name>
    <dbReference type="NCBI Taxonomy" id="29817"/>
    <lineage>
        <taxon>Eukaryota</taxon>
        <taxon>Viridiplantae</taxon>
        <taxon>Streptophyta</taxon>
        <taxon>Embryophyta</taxon>
        <taxon>Tracheophyta</taxon>
        <taxon>Spermatophyta</taxon>
        <taxon>Magnoliopsida</taxon>
        <taxon>Liliopsida</taxon>
        <taxon>Asparagales</taxon>
        <taxon>Iridaceae</taxon>
        <taxon>Iridoideae</taxon>
        <taxon>Irideae</taxon>
        <taxon>Iris</taxon>
    </lineage>
</organism>
<sequence>MAELRRTSTSARRRVSSSRHSAWCCSFVVPPASPDLRSSPLPPSKSLKNPPTSTTTYFHSSPSPAASAAKLGRSIIVPRRILSPGRVSPIDSDGAPSLAPLPELPGPPPPGPQPEISPAETITCQLPERASPSMDLRIRVGGRDGRFLVLELDSGVLRENSEVFRKLVADSGRGEEGWREVEVGEVEDLAAFRETIEMMYSDEGEGEGLMRWLARAGVSRSIDVLEVSSKIMFDRGVVSCLNYIEAVPWSEDEEEKLKDLFTRCTFDKAVTQDILARLPPGGSSGSEDLAVHLIQSIADGANGSARKELQSLVNGLLSKSSVYQKDPAGLDKERLYSICNSCLDSLVEHFEEAADPNSVNRSEASKQMKPLVERISKQVENLNWLLEILIDRHMAEDFVSLWAGQKELIRMHQRASPMVRYELSRISAGVFIALGKGKVRCHGDVRFAVLEAWFGPMLVDFGWLQRCSKGLDVRLLEEGLGQALLTLPLKQQQSLFVEWFRCFGGKGTECPNLSNAFQVWWRRSFVRTAETHT</sequence>
<evidence type="ECO:0000256" key="1">
    <source>
        <dbReference type="ARBA" id="ARBA00002668"/>
    </source>
</evidence>
<reference evidence="6" key="1">
    <citation type="journal article" date="2023" name="GigaByte">
        <title>Genome assembly of the bearded iris, Iris pallida Lam.</title>
        <authorList>
            <person name="Bruccoleri R.E."/>
            <person name="Oakeley E.J."/>
            <person name="Faust A.M.E."/>
            <person name="Altorfer M."/>
            <person name="Dessus-Babus S."/>
            <person name="Burckhardt D."/>
            <person name="Oertli M."/>
            <person name="Naumann U."/>
            <person name="Petersen F."/>
            <person name="Wong J."/>
        </authorList>
    </citation>
    <scope>NUCLEOTIDE SEQUENCE</scope>
    <source>
        <strain evidence="6">GSM-AAB239-AS_SAM_17_03QT</strain>
    </source>
</reference>
<dbReference type="PANTHER" id="PTHR31060:SF33">
    <property type="entry name" value="OS04G0278000 PROTEIN"/>
    <property type="match status" value="1"/>
</dbReference>
<comment type="caution">
    <text evidence="6">The sequence shown here is derived from an EMBL/GenBank/DDBJ whole genome shotgun (WGS) entry which is preliminary data.</text>
</comment>
<evidence type="ECO:0000259" key="5">
    <source>
        <dbReference type="Pfam" id="PF25553"/>
    </source>
</evidence>
<dbReference type="Pfam" id="PF25553">
    <property type="entry name" value="BTB-POZ_ANK-like"/>
    <property type="match status" value="1"/>
</dbReference>
<dbReference type="AlphaFoldDB" id="A0AAX6ESV6"/>
<keyword evidence="3" id="KW-0833">Ubl conjugation pathway</keyword>
<keyword evidence="7" id="KW-1185">Reference proteome</keyword>
<feature type="region of interest" description="Disordered" evidence="4">
    <location>
        <begin position="33"/>
        <end position="65"/>
    </location>
</feature>
<evidence type="ECO:0000313" key="6">
    <source>
        <dbReference type="EMBL" id="KAJ6807242.1"/>
    </source>
</evidence>
<dbReference type="EMBL" id="JANAVB010034019">
    <property type="protein sequence ID" value="KAJ6807242.1"/>
    <property type="molecule type" value="Genomic_DNA"/>
</dbReference>
<evidence type="ECO:0000313" key="7">
    <source>
        <dbReference type="Proteomes" id="UP001140949"/>
    </source>
</evidence>
<feature type="compositionally biased region" description="Pro residues" evidence="4">
    <location>
        <begin position="102"/>
        <end position="115"/>
    </location>
</feature>
<comment type="pathway">
    <text evidence="2">Protein modification; protein ubiquitination.</text>
</comment>
<feature type="region of interest" description="Disordered" evidence="4">
    <location>
        <begin position="85"/>
        <end position="118"/>
    </location>
</feature>
<accession>A0AAX6ESV6</accession>
<dbReference type="InterPro" id="IPR058039">
    <property type="entry name" value="At3g05675-like_ankyrin"/>
</dbReference>
<reference evidence="6" key="2">
    <citation type="submission" date="2023-04" db="EMBL/GenBank/DDBJ databases">
        <authorList>
            <person name="Bruccoleri R.E."/>
            <person name="Oakeley E.J."/>
            <person name="Faust A.-M."/>
            <person name="Dessus-Babus S."/>
            <person name="Altorfer M."/>
            <person name="Burckhardt D."/>
            <person name="Oertli M."/>
            <person name="Naumann U."/>
            <person name="Petersen F."/>
            <person name="Wong J."/>
        </authorList>
    </citation>
    <scope>NUCLEOTIDE SEQUENCE</scope>
    <source>
        <strain evidence="6">GSM-AAB239-AS_SAM_17_03QT</strain>
        <tissue evidence="6">Leaf</tissue>
    </source>
</reference>
<protein>
    <submittedName>
        <fullName evidence="6">BTB/POZ domain-containing protein</fullName>
    </submittedName>
</protein>
<evidence type="ECO:0000256" key="4">
    <source>
        <dbReference type="SAM" id="MobiDB-lite"/>
    </source>
</evidence>
<evidence type="ECO:0000256" key="2">
    <source>
        <dbReference type="ARBA" id="ARBA00004906"/>
    </source>
</evidence>
<feature type="domain" description="At3g05675-like ankyrin-like" evidence="5">
    <location>
        <begin position="286"/>
        <end position="527"/>
    </location>
</feature>
<name>A0AAX6ESV6_IRIPA</name>
<dbReference type="PANTHER" id="PTHR31060">
    <property type="entry name" value="OSJNBA0011J08.25 PROTEIN-RELATED"/>
    <property type="match status" value="1"/>
</dbReference>